<feature type="signal peptide" evidence="2">
    <location>
        <begin position="1"/>
        <end position="17"/>
    </location>
</feature>
<evidence type="ECO:0000313" key="6">
    <source>
        <dbReference type="EMBL" id="QVD39480.1"/>
    </source>
</evidence>
<sequence>MWSVLLLSALFAGASTAALGGSTDGADFAHHQLEVLRLFAKIQQPVLIPEHDEVLKEFKWESMKDKFKDPTILERFMYLYDHHVFLERNKDFSMTYVAHFWQMKQLYKVLHSATDFETFWKMAVWMRYHMNERMFAHALYTVLLHREDTHHMMLPPPYEVFPEYFVTSDVMQMAYQAHLRGLDTKEDAPYIIEANYTGWMEARDTESVLSYFREDVGLAAYWAFFGYKFPFWVSTTGSSQPMLQHRGRLFYILIRNLLARYDMERYSRAMPPVWPVELWEPVEGYDPEIRHQSGHEFPARPEGLKPRSTDVLSMEDLMDWERRIRDGVAMSIYLDDKVQIQQLNEENAMKMISLMLKGGEDSPNRKYYGSVYYGLFTIFGHLMDPYHKYGMTPTALEVPETMTRDPLFYRVLKRMWKVMDGYKNTLPPYHKEDLMVPGVKIETMKMDKLMTYFDDFDIHVDNAIDVQKIEDAGKVNVVARQHRLNHKPFTCLLKISSEKEMNAVVRLFLGPGDGSGKIWTGDNMRHHFYLLDAFEVKLNSGENSIVRNSRQMFLVAEEAMGFRQMLKKVEASLKGGEKLSPGADKEKYDGFPHRLLLPQGRRNGLPVTLVAVVTDSKGNGWEGQRITDHRDPFFPMDRRLFMWELETVPNAHVEHANIFHRSMKELNVSEE</sequence>
<dbReference type="Gene3D" id="2.60.40.1520">
    <property type="entry name" value="Hemocyanin, C-terminal domain"/>
    <property type="match status" value="1"/>
</dbReference>
<dbReference type="SUPFAM" id="SSF81296">
    <property type="entry name" value="E set domains"/>
    <property type="match status" value="1"/>
</dbReference>
<dbReference type="PROSITE" id="PS00210">
    <property type="entry name" value="HEMOCYANIN_2"/>
    <property type="match status" value="1"/>
</dbReference>
<dbReference type="GO" id="GO:0005615">
    <property type="term" value="C:extracellular space"/>
    <property type="evidence" value="ECO:0007669"/>
    <property type="project" value="UniProtKB-ARBA"/>
</dbReference>
<dbReference type="AlphaFoldDB" id="A0A8E5JTH8"/>
<dbReference type="InterPro" id="IPR014756">
    <property type="entry name" value="Ig_E-set"/>
</dbReference>
<dbReference type="GO" id="GO:0045735">
    <property type="term" value="F:nutrient reservoir activity"/>
    <property type="evidence" value="ECO:0007669"/>
    <property type="project" value="UniProtKB-KW"/>
</dbReference>
<dbReference type="Gene3D" id="1.20.1370.10">
    <property type="entry name" value="Hemocyanin, N-terminal domain"/>
    <property type="match status" value="1"/>
</dbReference>
<dbReference type="PRINTS" id="PR00187">
    <property type="entry name" value="HAEMOCYANIN"/>
</dbReference>
<dbReference type="InterPro" id="IPR005204">
    <property type="entry name" value="Hemocyanin_N"/>
</dbReference>
<dbReference type="Gene3D" id="1.10.1280.10">
    <property type="entry name" value="Di-copper center containing domain from catechol oxidase"/>
    <property type="match status" value="1"/>
</dbReference>
<organism evidence="6">
    <name type="scientific">Schistocerca gregaria</name>
    <name type="common">Desert locust</name>
    <name type="synonym">Gryllus gregarius</name>
    <dbReference type="NCBI Taxonomy" id="7010"/>
    <lineage>
        <taxon>Eukaryota</taxon>
        <taxon>Metazoa</taxon>
        <taxon>Ecdysozoa</taxon>
        <taxon>Arthropoda</taxon>
        <taxon>Hexapoda</taxon>
        <taxon>Insecta</taxon>
        <taxon>Pterygota</taxon>
        <taxon>Neoptera</taxon>
        <taxon>Polyneoptera</taxon>
        <taxon>Orthoptera</taxon>
        <taxon>Caelifera</taxon>
        <taxon>Acrididea</taxon>
        <taxon>Acridomorpha</taxon>
        <taxon>Acridoidea</taxon>
        <taxon>Acrididae</taxon>
        <taxon>Cyrtacanthacridinae</taxon>
        <taxon>Schistocerca</taxon>
    </lineage>
</organism>
<evidence type="ECO:0000256" key="2">
    <source>
        <dbReference type="SAM" id="SignalP"/>
    </source>
</evidence>
<dbReference type="SUPFAM" id="SSF48056">
    <property type="entry name" value="Di-copper centre-containing domain"/>
    <property type="match status" value="1"/>
</dbReference>
<keyword evidence="2" id="KW-0732">Signal</keyword>
<evidence type="ECO:0000259" key="4">
    <source>
        <dbReference type="Pfam" id="PF03722"/>
    </source>
</evidence>
<feature type="domain" description="Hemocyanin C-terminal" evidence="5">
    <location>
        <begin position="428"/>
        <end position="660"/>
    </location>
</feature>
<protein>
    <submittedName>
        <fullName evidence="6">Hexamerin-like protein</fullName>
    </submittedName>
</protein>
<dbReference type="Pfam" id="PF00372">
    <property type="entry name" value="Hemocyanin_M"/>
    <property type="match status" value="1"/>
</dbReference>
<evidence type="ECO:0000259" key="3">
    <source>
        <dbReference type="Pfam" id="PF00372"/>
    </source>
</evidence>
<evidence type="ECO:0000256" key="1">
    <source>
        <dbReference type="ARBA" id="ARBA00022761"/>
    </source>
</evidence>
<name>A0A8E5JTH8_SCHGR</name>
<accession>A0A8E5JTH8</accession>
<dbReference type="InterPro" id="IPR036697">
    <property type="entry name" value="Hemocyanin_N_sf"/>
</dbReference>
<reference evidence="6" key="1">
    <citation type="journal article" date="2021" name="J. Neurophysiol.">
        <title>Gene transcription changes in a locust model of noise-induced deafness.</title>
        <authorList>
            <person name="French A.S."/>
            <person name="Warren B."/>
        </authorList>
    </citation>
    <scope>NUCLEOTIDE SEQUENCE</scope>
</reference>
<dbReference type="InterPro" id="IPR005203">
    <property type="entry name" value="Hemocyanin_C"/>
</dbReference>
<dbReference type="Pfam" id="PF03722">
    <property type="entry name" value="Hemocyanin_N"/>
    <property type="match status" value="1"/>
</dbReference>
<dbReference type="SUPFAM" id="SSF48050">
    <property type="entry name" value="Hemocyanin, N-terminal domain"/>
    <property type="match status" value="1"/>
</dbReference>
<dbReference type="EMBL" id="MW962714">
    <property type="protein sequence ID" value="QVD39480.1"/>
    <property type="molecule type" value="mRNA"/>
</dbReference>
<dbReference type="PANTHER" id="PTHR11511">
    <property type="entry name" value="LARVAL STORAGE PROTEIN/PHENOLOXIDASE"/>
    <property type="match status" value="1"/>
</dbReference>
<dbReference type="InterPro" id="IPR000896">
    <property type="entry name" value="Hemocyanin/hexamerin_mid_dom"/>
</dbReference>
<keyword evidence="1" id="KW-0758">Storage protein</keyword>
<dbReference type="InterPro" id="IPR008922">
    <property type="entry name" value="Di-copper_centre_dom_sf"/>
</dbReference>
<dbReference type="OrthoDB" id="7419495at2759"/>
<dbReference type="InterPro" id="IPR013788">
    <property type="entry name" value="Hemocyanin/hexamerin"/>
</dbReference>
<dbReference type="Pfam" id="PF03723">
    <property type="entry name" value="Hemocyanin_C"/>
    <property type="match status" value="1"/>
</dbReference>
<evidence type="ECO:0000259" key="5">
    <source>
        <dbReference type="Pfam" id="PF03723"/>
    </source>
</evidence>
<feature type="chain" id="PRO_5034131588" evidence="2">
    <location>
        <begin position="18"/>
        <end position="671"/>
    </location>
</feature>
<dbReference type="InterPro" id="IPR037020">
    <property type="entry name" value="Hemocyanin_C_sf"/>
</dbReference>
<feature type="domain" description="Hemocyanin N-terminal" evidence="4">
    <location>
        <begin position="29"/>
        <end position="150"/>
    </location>
</feature>
<proteinExistence type="evidence at transcript level"/>
<dbReference type="PANTHER" id="PTHR11511:SF5">
    <property type="entry name" value="FAT-BODY PROTEIN 1-RELATED"/>
    <property type="match status" value="1"/>
</dbReference>
<feature type="domain" description="Hemocyanin middle" evidence="3">
    <location>
        <begin position="156"/>
        <end position="418"/>
    </location>
</feature>